<dbReference type="Pfam" id="PF04073">
    <property type="entry name" value="tRNA_edit"/>
    <property type="match status" value="1"/>
</dbReference>
<evidence type="ECO:0000259" key="5">
    <source>
        <dbReference type="Pfam" id="PF04073"/>
    </source>
</evidence>
<evidence type="ECO:0000313" key="7">
    <source>
        <dbReference type="Proteomes" id="UP000198817"/>
    </source>
</evidence>
<dbReference type="SUPFAM" id="SSF55826">
    <property type="entry name" value="YbaK/ProRS associated domain"/>
    <property type="match status" value="1"/>
</dbReference>
<proteinExistence type="inferred from homology"/>
<dbReference type="Proteomes" id="UP000198817">
    <property type="component" value="Unassembled WGS sequence"/>
</dbReference>
<dbReference type="GO" id="GO:0016829">
    <property type="term" value="F:lyase activity"/>
    <property type="evidence" value="ECO:0007669"/>
    <property type="project" value="UniProtKB-KW"/>
</dbReference>
<keyword evidence="7" id="KW-1185">Reference proteome</keyword>
<gene>
    <name evidence="6" type="ORF">SAMN05216508_101161</name>
</gene>
<dbReference type="GO" id="GO:0002161">
    <property type="term" value="F:aminoacyl-tRNA deacylase activity"/>
    <property type="evidence" value="ECO:0007669"/>
    <property type="project" value="InterPro"/>
</dbReference>
<keyword evidence="2 4" id="KW-0648">Protein biosynthesis</keyword>
<dbReference type="GO" id="GO:0006412">
    <property type="term" value="P:translation"/>
    <property type="evidence" value="ECO:0007669"/>
    <property type="project" value="UniProtKB-KW"/>
</dbReference>
<dbReference type="RefSeq" id="WP_242935033.1">
    <property type="nucleotide sequence ID" value="NZ_FOWF01000005.1"/>
</dbReference>
<dbReference type="EC" id="4.2.-.-" evidence="4"/>
<dbReference type="InterPro" id="IPR036754">
    <property type="entry name" value="YbaK/aa-tRNA-synt-asso_dom_sf"/>
</dbReference>
<dbReference type="CDD" id="cd00002">
    <property type="entry name" value="YbaK_deacylase"/>
    <property type="match status" value="1"/>
</dbReference>
<feature type="domain" description="YbaK/aminoacyl-tRNA synthetase-associated" evidence="5">
    <location>
        <begin position="40"/>
        <end position="151"/>
    </location>
</feature>
<organism evidence="6 7">
    <name type="scientific">Eubacterium pyruvativorans</name>
    <dbReference type="NCBI Taxonomy" id="155865"/>
    <lineage>
        <taxon>Bacteria</taxon>
        <taxon>Bacillati</taxon>
        <taxon>Bacillota</taxon>
        <taxon>Clostridia</taxon>
        <taxon>Eubacteriales</taxon>
        <taxon>Eubacteriaceae</taxon>
        <taxon>Eubacterium</taxon>
    </lineage>
</organism>
<dbReference type="PIRSF" id="PIRSF006181">
    <property type="entry name" value="EbsC_YbaK"/>
    <property type="match status" value="1"/>
</dbReference>
<keyword evidence="3 4" id="KW-0456">Lyase</keyword>
<evidence type="ECO:0000313" key="6">
    <source>
        <dbReference type="EMBL" id="SFU29660.1"/>
    </source>
</evidence>
<dbReference type="NCBIfam" id="TIGR00011">
    <property type="entry name" value="YbaK_EbsC"/>
    <property type="match status" value="1"/>
</dbReference>
<dbReference type="PANTHER" id="PTHR30411">
    <property type="entry name" value="CYTOPLASMIC PROTEIN"/>
    <property type="match status" value="1"/>
</dbReference>
<dbReference type="Gene3D" id="3.90.960.10">
    <property type="entry name" value="YbaK/aminoacyl-tRNA synthetase-associated domain"/>
    <property type="match status" value="1"/>
</dbReference>
<protein>
    <recommendedName>
        <fullName evidence="4">Cys-tRNA(Pro)/Cys-tRNA(Cys) deacylase</fullName>
        <ecNumber evidence="4">4.2.-.-</ecNumber>
    </recommendedName>
</protein>
<evidence type="ECO:0000256" key="1">
    <source>
        <dbReference type="ARBA" id="ARBA00009798"/>
    </source>
</evidence>
<name>A0A1I7F0H6_9FIRM</name>
<dbReference type="InterPro" id="IPR007214">
    <property type="entry name" value="YbaK/aa-tRNA-synth-assoc-dom"/>
</dbReference>
<dbReference type="AlphaFoldDB" id="A0A1I7F0H6"/>
<dbReference type="PANTHER" id="PTHR30411:SF0">
    <property type="entry name" value="CYS-TRNA(PRO)_CYS-TRNA(CYS) DEACYLASE YBAK"/>
    <property type="match status" value="1"/>
</dbReference>
<reference evidence="6 7" key="1">
    <citation type="submission" date="2016-10" db="EMBL/GenBank/DDBJ databases">
        <authorList>
            <person name="de Groot N.N."/>
        </authorList>
    </citation>
    <scope>NUCLEOTIDE SEQUENCE [LARGE SCALE GENOMIC DNA]</scope>
    <source>
        <strain evidence="6 7">KHGC13</strain>
    </source>
</reference>
<accession>A0A1I7F0H6</accession>
<evidence type="ECO:0000256" key="4">
    <source>
        <dbReference type="PIRNR" id="PIRNR006181"/>
    </source>
</evidence>
<dbReference type="InterPro" id="IPR004369">
    <property type="entry name" value="Prolyl-tRNA_editing_YbaK/EbsC"/>
</dbReference>
<dbReference type="STRING" id="155865.SAMN05216515_10518"/>
<evidence type="ECO:0000256" key="3">
    <source>
        <dbReference type="ARBA" id="ARBA00023239"/>
    </source>
</evidence>
<sequence length="164" mass="17808">MAKKKEKETKTNAIRMIETAGIPYREHTYDVSDGFTDGMDAARATGIEPERSFKTLVLTAGPAQFYVCAIPVCNELDLKKAARHFGVKKLEMLHLKDLVKITGYVHGGCSPVGMKKLFPTAIDETAQLFDTISVSGGRLGLSVELDPEALAGLCEGDFVDLVKS</sequence>
<dbReference type="EMBL" id="FPBT01000001">
    <property type="protein sequence ID" value="SFU29660.1"/>
    <property type="molecule type" value="Genomic_DNA"/>
</dbReference>
<comment type="similarity">
    <text evidence="1 4">Belongs to the prolyl-tRNA editing family. YbaK/EbsC subfamily.</text>
</comment>
<evidence type="ECO:0000256" key="2">
    <source>
        <dbReference type="ARBA" id="ARBA00022917"/>
    </source>
</evidence>